<reference evidence="1 3" key="1">
    <citation type="submission" date="2017-01" db="EMBL/GenBank/DDBJ databases">
        <title>Complete genome sequence of esterase-producing bacterium Croceicoccus marinus E4A9.</title>
        <authorList>
            <person name="Wu Y.-H."/>
            <person name="Cheng H."/>
            <person name="Xu L."/>
            <person name="Huo Y.-Y."/>
            <person name="Wang C.-S."/>
            <person name="Xu X.-W."/>
        </authorList>
    </citation>
    <scope>NUCLEOTIDE SEQUENCE [LARGE SCALE GENOMIC DNA]</scope>
    <source>
        <strain evidence="1 3">E4A9</strain>
    </source>
</reference>
<keyword evidence="3" id="KW-1185">Reference proteome</keyword>
<accession>A0A1Z1FCQ8</accession>
<dbReference type="Proteomes" id="UP000195807">
    <property type="component" value="Chromosome"/>
</dbReference>
<evidence type="ECO:0000313" key="4">
    <source>
        <dbReference type="Proteomes" id="UP000515297"/>
    </source>
</evidence>
<evidence type="ECO:0000313" key="1">
    <source>
        <dbReference type="EMBL" id="ARU16621.1"/>
    </source>
</evidence>
<sequence>MTDRYQGKPFLRLLDSYVLAATGCMHADAEKALKDMEPQMRKAYGLEGDWKSIVEQRMNFRPGMTLAIREVWNKGAIKFMKANGGTPPDPREFTRHFVDTHFPH</sequence>
<dbReference type="AlphaFoldDB" id="A0A1Z1FCQ8"/>
<reference evidence="2 4" key="2">
    <citation type="submission" date="2020-08" db="EMBL/GenBank/DDBJ databases">
        <authorList>
            <person name="Liu G."/>
            <person name="Sun C."/>
        </authorList>
    </citation>
    <scope>NUCLEOTIDE SEQUENCE [LARGE SCALE GENOMIC DNA]</scope>
    <source>
        <strain evidence="2 4">OT19</strain>
    </source>
</reference>
<gene>
    <name evidence="1" type="ORF">A9D14_11055</name>
    <name evidence="2" type="ORF">H4O24_04605</name>
</gene>
<dbReference type="EMBL" id="CP019602">
    <property type="protein sequence ID" value="ARU16621.1"/>
    <property type="molecule type" value="Genomic_DNA"/>
</dbReference>
<dbReference type="OrthoDB" id="8081825at2"/>
<dbReference type="Proteomes" id="UP000515297">
    <property type="component" value="Chromosome"/>
</dbReference>
<proteinExistence type="predicted"/>
<dbReference type="RefSeq" id="WP_066846374.1">
    <property type="nucleotide sequence ID" value="NZ_CP019602.1"/>
</dbReference>
<evidence type="ECO:0000313" key="3">
    <source>
        <dbReference type="Proteomes" id="UP000195807"/>
    </source>
</evidence>
<name>A0A1Z1FCQ8_9SPHN</name>
<protein>
    <submittedName>
        <fullName evidence="1">Uncharacterized protein</fullName>
    </submittedName>
</protein>
<dbReference type="KEGG" id="cman:A9D14_11055"/>
<evidence type="ECO:0000313" key="2">
    <source>
        <dbReference type="EMBL" id="QNE05942.1"/>
    </source>
</evidence>
<dbReference type="EMBL" id="CP060052">
    <property type="protein sequence ID" value="QNE05942.1"/>
    <property type="molecule type" value="Genomic_DNA"/>
</dbReference>
<dbReference type="STRING" id="450378.GCA_001661675_02225"/>
<organism evidence="1 3">
    <name type="scientific">Croceicoccus marinus</name>
    <dbReference type="NCBI Taxonomy" id="450378"/>
    <lineage>
        <taxon>Bacteria</taxon>
        <taxon>Pseudomonadati</taxon>
        <taxon>Pseudomonadota</taxon>
        <taxon>Alphaproteobacteria</taxon>
        <taxon>Sphingomonadales</taxon>
        <taxon>Erythrobacteraceae</taxon>
        <taxon>Croceicoccus</taxon>
    </lineage>
</organism>